<accession>A0A1U7ZAP3</accession>
<dbReference type="OMA" id="EMSGCGK"/>
<protein>
    <submittedName>
        <fullName evidence="4 5">Uncharacterized protein LOC104592177</fullName>
    </submittedName>
</protein>
<dbReference type="Pfam" id="PF14383">
    <property type="entry name" value="VARLMGL"/>
    <property type="match status" value="1"/>
</dbReference>
<dbReference type="PANTHER" id="PTHR34282">
    <property type="entry name" value="OS01G0228800 PROTEIN-RELATED"/>
    <property type="match status" value="1"/>
</dbReference>
<sequence length="951" mass="107862">MNKKFLRKQNCGIPKSSVLLKSRRNVVDQSPLLSIINLNQKLLRRLKSPGSYCFFFSVTSLTKNFIEKSKTIKMPQNRARSVGYRSFLICNDPSGVVECRTVRTKNVIRKMEPSSDCRRFQKEQSNPSVCREERKRLVSKGNKEELHALPSSQLLEVSRGAQKINHMIDSWSRGLSFDGQSKDITRDLLKGALDLQESLIVLGKLQEASKYMAQLKKKQKPRSDQEGEMDIDRVDSGRFGDKDYQTRLQMSRLSVDDSSRECREELKKMIGDGIYRENLLSISKEEKTSCSGRKFGSTVDIPSTSSSQSVMVHSSRSTSAYCSPTQDKKAKSPNLIAKLMGLEELPPEQVQPSEKQVESEKSSNQQRHIFSTDMPKVRKTKSVDLSANPENRILNKIIEAMQFKEHLKNNCSEGYTHRSHLPNTSCSEQRFDYQIPPIVIIKPLHFPYAKTEGSLLGRFSDEEGAFDTKEILTKLEVKEEPSPKMIIREERAPGFKEMLGRLKVKKELPAEIVIGEEEILDQTQMLRKLEADEEAPTKRTIWEEGAKDPEISPKEPQEVKELKTKKPREPKVKVFKNKEKASPNKRKSYASLNQKPENKESTNQNAERTKMVPPDKRKPIEKDNVTSVAGKRYQNRAKSTSAKLIKPEIELIITKKQVFQQSTVQDPKSVNTTKPVLQNSTDQRKKNHRKKAIPVKDPTVNNSVMEGLKCKDCILTTTLADQVLAGEGRKGFEIEIEDHGNKDQNSVSEIRPCTNEHERGIKHAEEASKLISQETQGRKSIITKNDLKALLFSSPSFLSCVADLFDANVDESVVLEDPSVLEVGMTNPRLFLDYANELMEQKILQTLQAFHPLFRFMNPRISISLDKLVEEACDGVENLSNYNKIDGDVLPVDTLYIMLEKDLSCKLVLGGAWDLGWINGFSTDEADQVVGELEKQVLNQLIQEVVLDLMS</sequence>
<dbReference type="OrthoDB" id="1079501at2759"/>
<dbReference type="Proteomes" id="UP000189703">
    <property type="component" value="Unplaced"/>
</dbReference>
<organism evidence="3 4">
    <name type="scientific">Nelumbo nucifera</name>
    <name type="common">Sacred lotus</name>
    <dbReference type="NCBI Taxonomy" id="4432"/>
    <lineage>
        <taxon>Eukaryota</taxon>
        <taxon>Viridiplantae</taxon>
        <taxon>Streptophyta</taxon>
        <taxon>Embryophyta</taxon>
        <taxon>Tracheophyta</taxon>
        <taxon>Spermatophyta</taxon>
        <taxon>Magnoliopsida</taxon>
        <taxon>Proteales</taxon>
        <taxon>Nelumbonaceae</taxon>
        <taxon>Nelumbo</taxon>
    </lineage>
</organism>
<dbReference type="RefSeq" id="XP_010249701.1">
    <property type="nucleotide sequence ID" value="XM_010251399.2"/>
</dbReference>
<feature type="region of interest" description="Disordered" evidence="1">
    <location>
        <begin position="664"/>
        <end position="693"/>
    </location>
</feature>
<gene>
    <name evidence="4 5" type="primary">LOC104592177</name>
</gene>
<evidence type="ECO:0000259" key="2">
    <source>
        <dbReference type="Pfam" id="PF14383"/>
    </source>
</evidence>
<evidence type="ECO:0000313" key="3">
    <source>
        <dbReference type="Proteomes" id="UP000189703"/>
    </source>
</evidence>
<keyword evidence="3" id="KW-1185">Reference proteome</keyword>
<dbReference type="GeneID" id="104592177"/>
<reference evidence="4 5" key="1">
    <citation type="submission" date="2025-04" db="UniProtKB">
        <authorList>
            <consortium name="RefSeq"/>
        </authorList>
    </citation>
    <scope>IDENTIFICATION</scope>
</reference>
<name>A0A1U7ZAP3_NELNU</name>
<feature type="region of interest" description="Disordered" evidence="1">
    <location>
        <begin position="530"/>
        <end position="621"/>
    </location>
</feature>
<dbReference type="PANTHER" id="PTHR34282:SF2">
    <property type="entry name" value="DUF3741 DOMAIN-CONTAINING PROTEIN"/>
    <property type="match status" value="1"/>
</dbReference>
<feature type="compositionally biased region" description="Polar residues" evidence="1">
    <location>
        <begin position="664"/>
        <end position="681"/>
    </location>
</feature>
<feature type="compositionally biased region" description="Low complexity" evidence="1">
    <location>
        <begin position="303"/>
        <end position="319"/>
    </location>
</feature>
<feature type="compositionally biased region" description="Basic and acidic residues" evidence="1">
    <location>
        <begin position="530"/>
        <end position="582"/>
    </location>
</feature>
<feature type="compositionally biased region" description="Basic and acidic residues" evidence="1">
    <location>
        <begin position="607"/>
        <end position="621"/>
    </location>
</feature>
<feature type="region of interest" description="Disordered" evidence="1">
    <location>
        <begin position="302"/>
        <end position="329"/>
    </location>
</feature>
<feature type="region of interest" description="Disordered" evidence="1">
    <location>
        <begin position="343"/>
        <end position="369"/>
    </location>
</feature>
<feature type="region of interest" description="Disordered" evidence="1">
    <location>
        <begin position="216"/>
        <end position="238"/>
    </location>
</feature>
<dbReference type="AlphaFoldDB" id="A0A1U7ZAP3"/>
<evidence type="ECO:0000256" key="1">
    <source>
        <dbReference type="SAM" id="MobiDB-lite"/>
    </source>
</evidence>
<evidence type="ECO:0000313" key="5">
    <source>
        <dbReference type="RefSeq" id="XP_019052385.1"/>
    </source>
</evidence>
<dbReference type="eggNOG" id="ENOG502QRHT">
    <property type="taxonomic scope" value="Eukaryota"/>
</dbReference>
<evidence type="ECO:0000313" key="4">
    <source>
        <dbReference type="RefSeq" id="XP_010249701.1"/>
    </source>
</evidence>
<dbReference type="RefSeq" id="XP_019052385.1">
    <property type="nucleotide sequence ID" value="XM_019196840.1"/>
</dbReference>
<feature type="compositionally biased region" description="Polar residues" evidence="1">
    <location>
        <begin position="590"/>
        <end position="606"/>
    </location>
</feature>
<dbReference type="KEGG" id="nnu:104592177"/>
<dbReference type="InterPro" id="IPR032795">
    <property type="entry name" value="DUF3741-assoc"/>
</dbReference>
<feature type="compositionally biased region" description="Basic and acidic residues" evidence="1">
    <location>
        <begin position="221"/>
        <end position="238"/>
    </location>
</feature>
<proteinExistence type="predicted"/>
<feature type="domain" description="DUF3741" evidence="2">
    <location>
        <begin position="326"/>
        <end position="350"/>
    </location>
</feature>